<dbReference type="GO" id="GO:0005886">
    <property type="term" value="C:plasma membrane"/>
    <property type="evidence" value="ECO:0007669"/>
    <property type="project" value="UniProtKB-SubCell"/>
</dbReference>
<feature type="transmembrane region" description="Helical" evidence="15">
    <location>
        <begin position="28"/>
        <end position="49"/>
    </location>
</feature>
<dbReference type="Gene3D" id="3.40.50.80">
    <property type="entry name" value="Nucleotide-binding domain of ferredoxin-NADP reductase (FNR) module"/>
    <property type="match status" value="1"/>
</dbReference>
<accession>A0A6A6H9B9</accession>
<evidence type="ECO:0000256" key="3">
    <source>
        <dbReference type="ARBA" id="ARBA00012668"/>
    </source>
</evidence>
<evidence type="ECO:0000256" key="9">
    <source>
        <dbReference type="ARBA" id="ARBA00023002"/>
    </source>
</evidence>
<feature type="transmembrane region" description="Helical" evidence="15">
    <location>
        <begin position="238"/>
        <end position="257"/>
    </location>
</feature>
<evidence type="ECO:0000256" key="7">
    <source>
        <dbReference type="ARBA" id="ARBA00022982"/>
    </source>
</evidence>
<keyword evidence="8 15" id="KW-1133">Transmembrane helix</keyword>
<organism evidence="17 18">
    <name type="scientific">Viridothelium virens</name>
    <name type="common">Speckled blister lichen</name>
    <name type="synonym">Trypethelium virens</name>
    <dbReference type="NCBI Taxonomy" id="1048519"/>
    <lineage>
        <taxon>Eukaryota</taxon>
        <taxon>Fungi</taxon>
        <taxon>Dikarya</taxon>
        <taxon>Ascomycota</taxon>
        <taxon>Pezizomycotina</taxon>
        <taxon>Dothideomycetes</taxon>
        <taxon>Dothideomycetes incertae sedis</taxon>
        <taxon>Trypetheliales</taxon>
        <taxon>Trypetheliaceae</taxon>
        <taxon>Viridothelium</taxon>
    </lineage>
</organism>
<dbReference type="OrthoDB" id="10006946at2759"/>
<evidence type="ECO:0000256" key="10">
    <source>
        <dbReference type="ARBA" id="ARBA00023065"/>
    </source>
</evidence>
<name>A0A6A6H9B9_VIRVR</name>
<evidence type="ECO:0000256" key="4">
    <source>
        <dbReference type="ARBA" id="ARBA00022448"/>
    </source>
</evidence>
<dbReference type="Pfam" id="PF08022">
    <property type="entry name" value="FAD_binding_8"/>
    <property type="match status" value="1"/>
</dbReference>
<feature type="region of interest" description="Disordered" evidence="14">
    <location>
        <begin position="520"/>
        <end position="541"/>
    </location>
</feature>
<keyword evidence="6 15" id="KW-0812">Transmembrane</keyword>
<dbReference type="PROSITE" id="PS51384">
    <property type="entry name" value="FAD_FR"/>
    <property type="match status" value="1"/>
</dbReference>
<feature type="compositionally biased region" description="Acidic residues" evidence="14">
    <location>
        <begin position="523"/>
        <end position="533"/>
    </location>
</feature>
<evidence type="ECO:0000259" key="16">
    <source>
        <dbReference type="PROSITE" id="PS51384"/>
    </source>
</evidence>
<dbReference type="InterPro" id="IPR051410">
    <property type="entry name" value="Ferric/Cupric_Reductase"/>
</dbReference>
<dbReference type="PANTHER" id="PTHR32361">
    <property type="entry name" value="FERRIC/CUPRIC REDUCTASE TRANSMEMBRANE COMPONENT"/>
    <property type="match status" value="1"/>
</dbReference>
<keyword evidence="9" id="KW-0560">Oxidoreductase</keyword>
<feature type="domain" description="FAD-binding FR-type" evidence="16">
    <location>
        <begin position="279"/>
        <end position="402"/>
    </location>
</feature>
<evidence type="ECO:0000256" key="6">
    <source>
        <dbReference type="ARBA" id="ARBA00022692"/>
    </source>
</evidence>
<evidence type="ECO:0000256" key="5">
    <source>
        <dbReference type="ARBA" id="ARBA00022475"/>
    </source>
</evidence>
<dbReference type="SUPFAM" id="SSF52343">
    <property type="entry name" value="Ferredoxin reductase-like, C-terminal NADP-linked domain"/>
    <property type="match status" value="1"/>
</dbReference>
<keyword evidence="12" id="KW-0325">Glycoprotein</keyword>
<comment type="catalytic activity">
    <reaction evidence="13">
        <text>2 a Fe(II)-siderophore + NADP(+) + H(+) = 2 a Fe(III)-siderophore + NADPH</text>
        <dbReference type="Rhea" id="RHEA:28795"/>
        <dbReference type="Rhea" id="RHEA-COMP:11342"/>
        <dbReference type="Rhea" id="RHEA-COMP:11344"/>
        <dbReference type="ChEBI" id="CHEBI:15378"/>
        <dbReference type="ChEBI" id="CHEBI:29033"/>
        <dbReference type="ChEBI" id="CHEBI:29034"/>
        <dbReference type="ChEBI" id="CHEBI:57783"/>
        <dbReference type="ChEBI" id="CHEBI:58349"/>
        <dbReference type="EC" id="1.16.1.9"/>
    </reaction>
</comment>
<proteinExistence type="inferred from homology"/>
<dbReference type="InterPro" id="IPR039261">
    <property type="entry name" value="FNR_nucleotide-bd"/>
</dbReference>
<dbReference type="GO" id="GO:0006879">
    <property type="term" value="P:intracellular iron ion homeostasis"/>
    <property type="evidence" value="ECO:0007669"/>
    <property type="project" value="TreeGrafter"/>
</dbReference>
<evidence type="ECO:0000256" key="14">
    <source>
        <dbReference type="SAM" id="MobiDB-lite"/>
    </source>
</evidence>
<evidence type="ECO:0000256" key="1">
    <source>
        <dbReference type="ARBA" id="ARBA00004651"/>
    </source>
</evidence>
<dbReference type="EMBL" id="ML991799">
    <property type="protein sequence ID" value="KAF2234401.1"/>
    <property type="molecule type" value="Genomic_DNA"/>
</dbReference>
<dbReference type="Pfam" id="PF08030">
    <property type="entry name" value="NAD_binding_6"/>
    <property type="match status" value="1"/>
</dbReference>
<evidence type="ECO:0000256" key="2">
    <source>
        <dbReference type="ARBA" id="ARBA00006278"/>
    </source>
</evidence>
<evidence type="ECO:0000313" key="18">
    <source>
        <dbReference type="Proteomes" id="UP000800092"/>
    </source>
</evidence>
<keyword evidence="7" id="KW-0249">Electron transport</keyword>
<dbReference type="SUPFAM" id="SSF63380">
    <property type="entry name" value="Riboflavin synthase domain-like"/>
    <property type="match status" value="1"/>
</dbReference>
<protein>
    <recommendedName>
        <fullName evidence="3">ferric-chelate reductase (NADPH)</fullName>
        <ecNumber evidence="3">1.16.1.9</ecNumber>
    </recommendedName>
</protein>
<dbReference type="InterPro" id="IPR013121">
    <property type="entry name" value="Fe_red_NAD-bd_6"/>
</dbReference>
<evidence type="ECO:0000256" key="11">
    <source>
        <dbReference type="ARBA" id="ARBA00023136"/>
    </source>
</evidence>
<dbReference type="GO" id="GO:0052851">
    <property type="term" value="F:ferric-chelate reductase (NADPH) activity"/>
    <property type="evidence" value="ECO:0007669"/>
    <property type="project" value="UniProtKB-EC"/>
</dbReference>
<feature type="transmembrane region" description="Helical" evidence="15">
    <location>
        <begin position="175"/>
        <end position="196"/>
    </location>
</feature>
<dbReference type="SFLD" id="SFLDS00052">
    <property type="entry name" value="Ferric_Reductase_Domain"/>
    <property type="match status" value="1"/>
</dbReference>
<evidence type="ECO:0000313" key="17">
    <source>
        <dbReference type="EMBL" id="KAF2234401.1"/>
    </source>
</evidence>
<evidence type="ECO:0000256" key="12">
    <source>
        <dbReference type="ARBA" id="ARBA00023180"/>
    </source>
</evidence>
<feature type="transmembrane region" description="Helical" evidence="15">
    <location>
        <begin position="208"/>
        <end position="231"/>
    </location>
</feature>
<dbReference type="Proteomes" id="UP000800092">
    <property type="component" value="Unassembled WGS sequence"/>
</dbReference>
<keyword evidence="10" id="KW-0406">Ion transport</keyword>
<gene>
    <name evidence="17" type="ORF">EV356DRAFT_532962</name>
</gene>
<dbReference type="GO" id="GO:0015677">
    <property type="term" value="P:copper ion import"/>
    <property type="evidence" value="ECO:0007669"/>
    <property type="project" value="TreeGrafter"/>
</dbReference>
<dbReference type="AlphaFoldDB" id="A0A6A6H9B9"/>
<dbReference type="PANTHER" id="PTHR32361:SF9">
    <property type="entry name" value="FERRIC REDUCTASE TRANSMEMBRANE COMPONENT 3-RELATED"/>
    <property type="match status" value="1"/>
</dbReference>
<keyword evidence="5" id="KW-1003">Cell membrane</keyword>
<dbReference type="SFLD" id="SFLDG01168">
    <property type="entry name" value="Ferric_reductase_subgroup_(FRE"/>
    <property type="match status" value="1"/>
</dbReference>
<keyword evidence="18" id="KW-1185">Reference proteome</keyword>
<dbReference type="Pfam" id="PF01794">
    <property type="entry name" value="Ferric_reduct"/>
    <property type="match status" value="1"/>
</dbReference>
<evidence type="ECO:0000256" key="15">
    <source>
        <dbReference type="SAM" id="Phobius"/>
    </source>
</evidence>
<keyword evidence="4" id="KW-0813">Transport</keyword>
<evidence type="ECO:0000256" key="13">
    <source>
        <dbReference type="ARBA" id="ARBA00048483"/>
    </source>
</evidence>
<reference evidence="17" key="1">
    <citation type="journal article" date="2020" name="Stud. Mycol.">
        <title>101 Dothideomycetes genomes: a test case for predicting lifestyles and emergence of pathogens.</title>
        <authorList>
            <person name="Haridas S."/>
            <person name="Albert R."/>
            <person name="Binder M."/>
            <person name="Bloem J."/>
            <person name="Labutti K."/>
            <person name="Salamov A."/>
            <person name="Andreopoulos B."/>
            <person name="Baker S."/>
            <person name="Barry K."/>
            <person name="Bills G."/>
            <person name="Bluhm B."/>
            <person name="Cannon C."/>
            <person name="Castanera R."/>
            <person name="Culley D."/>
            <person name="Daum C."/>
            <person name="Ezra D."/>
            <person name="Gonzalez J."/>
            <person name="Henrissat B."/>
            <person name="Kuo A."/>
            <person name="Liang C."/>
            <person name="Lipzen A."/>
            <person name="Lutzoni F."/>
            <person name="Magnuson J."/>
            <person name="Mondo S."/>
            <person name="Nolan M."/>
            <person name="Ohm R."/>
            <person name="Pangilinan J."/>
            <person name="Park H.-J."/>
            <person name="Ramirez L."/>
            <person name="Alfaro M."/>
            <person name="Sun H."/>
            <person name="Tritt A."/>
            <person name="Yoshinaga Y."/>
            <person name="Zwiers L.-H."/>
            <person name="Turgeon B."/>
            <person name="Goodwin S."/>
            <person name="Spatafora J."/>
            <person name="Crous P."/>
            <person name="Grigoriev I."/>
        </authorList>
    </citation>
    <scope>NUCLEOTIDE SEQUENCE</scope>
    <source>
        <strain evidence="17">Tuck. ex Michener</strain>
    </source>
</reference>
<dbReference type="CDD" id="cd06186">
    <property type="entry name" value="NOX_Duox_like_FAD_NADP"/>
    <property type="match status" value="1"/>
</dbReference>
<dbReference type="InterPro" id="IPR013130">
    <property type="entry name" value="Fe3_Rdtase_TM_dom"/>
</dbReference>
<dbReference type="InterPro" id="IPR017938">
    <property type="entry name" value="Riboflavin_synthase-like_b-brl"/>
</dbReference>
<keyword evidence="11 15" id="KW-0472">Membrane</keyword>
<comment type="similarity">
    <text evidence="2">Belongs to the ferric reductase (FRE) family.</text>
</comment>
<dbReference type="InterPro" id="IPR017927">
    <property type="entry name" value="FAD-bd_FR_type"/>
</dbReference>
<dbReference type="InterPro" id="IPR013112">
    <property type="entry name" value="FAD-bd_8"/>
</dbReference>
<comment type="subcellular location">
    <subcellularLocation>
        <location evidence="1">Cell membrane</location>
        <topology evidence="1">Multi-pass membrane protein</topology>
    </subcellularLocation>
</comment>
<dbReference type="GO" id="GO:0006826">
    <property type="term" value="P:iron ion transport"/>
    <property type="evidence" value="ECO:0007669"/>
    <property type="project" value="TreeGrafter"/>
</dbReference>
<evidence type="ECO:0000256" key="8">
    <source>
        <dbReference type="ARBA" id="ARBA00022989"/>
    </source>
</evidence>
<dbReference type="EC" id="1.16.1.9" evidence="3"/>
<sequence length="604" mass="67254">MALGWHFVDLTDEQKAQRRITLDIAANVAQYSALIPLLCLQIYFLFLVLGNRRSSQHGRLTAPSLYLYPPAGDRLRWSSRIRRVITDLVWWAGTPVGREWGTTGEWLLGAIWGAWLLLLSTVYTGNDYFHVTKRFGIVAASQLPLHYLLALKSPYSPLQLLTRLSHEQLNRGHQVLGRTITVFFYAHGVLYLNFFIQSHSLLSHLKGRVVLLGLLGLISFTLIGTTSLSVLRTRSYRLFYITHITLATLLLPILFFHVHHIRLYIWESLLICLLHSLSRYLSTRTLRARISLLPSSSTPLLKIDIPLPQPHSATWRPGDHVYLSLPPQHDLNTPAHLLHRILASTRSNPFTIASNPLRDGTITLIARVRDGSTKRLADVADSGSDRAVKVRVEGPYGAVRHLPDLRLFDRVLLVAGGVGGTFAVPIFRGLRSAGRLGAEAGESGGKVRLVWFVRGEADAEWAVPKEEEEREAWRRDMEIVVTGGRTATGAMVNGKRVVGGRKQDNVDSGAEEDIELAEREGLLDEDSVDDDNGGDARKSGNIQAARGRERLVECLDELFAGGNGEVMAVLVCGPPAMGRSVRAQVRQRARHGMQVFFHAEEFGL</sequence>